<dbReference type="Gene3D" id="3.30.70.890">
    <property type="entry name" value="GHMP kinase, C-terminal domain"/>
    <property type="match status" value="1"/>
</dbReference>
<reference evidence="2" key="1">
    <citation type="submission" date="2022-11" db="EMBL/GenBank/DDBJ databases">
        <authorList>
            <person name="Petersen C."/>
        </authorList>
    </citation>
    <scope>NUCLEOTIDE SEQUENCE</scope>
    <source>
        <strain evidence="2">IBT 34128</strain>
    </source>
</reference>
<accession>A0A9W9K7P8</accession>
<dbReference type="InterPro" id="IPR036554">
    <property type="entry name" value="GHMP_kinase_C_sf"/>
</dbReference>
<evidence type="ECO:0000313" key="3">
    <source>
        <dbReference type="Proteomes" id="UP001141434"/>
    </source>
</evidence>
<evidence type="ECO:0000256" key="1">
    <source>
        <dbReference type="ARBA" id="ARBA00023221"/>
    </source>
</evidence>
<dbReference type="AlphaFoldDB" id="A0A9W9K7P8"/>
<organism evidence="2 3">
    <name type="scientific">Penicillium alfredii</name>
    <dbReference type="NCBI Taxonomy" id="1506179"/>
    <lineage>
        <taxon>Eukaryota</taxon>
        <taxon>Fungi</taxon>
        <taxon>Dikarya</taxon>
        <taxon>Ascomycota</taxon>
        <taxon>Pezizomycotina</taxon>
        <taxon>Eurotiomycetes</taxon>
        <taxon>Eurotiomycetidae</taxon>
        <taxon>Eurotiales</taxon>
        <taxon>Aspergillaceae</taxon>
        <taxon>Penicillium</taxon>
    </lineage>
</organism>
<dbReference type="GO" id="GO:0008202">
    <property type="term" value="P:steroid metabolic process"/>
    <property type="evidence" value="ECO:0007669"/>
    <property type="project" value="UniProtKB-KW"/>
</dbReference>
<comment type="caution">
    <text evidence="2">The sequence shown here is derived from an EMBL/GenBank/DDBJ whole genome shotgun (WGS) entry which is preliminary data.</text>
</comment>
<keyword evidence="3" id="KW-1185">Reference proteome</keyword>
<dbReference type="RefSeq" id="XP_056511461.1">
    <property type="nucleotide sequence ID" value="XM_056655848.1"/>
</dbReference>
<sequence length="125" mass="13354">MAAGGDGYKLLSVTPIDHFLSLRLLLAKLTGAGGGGFAIVLPRSDVKGDDEQALKEDLAMEGFEKYEMAGVGLLFPALFRNGSDGEIEGVNFDAFENALDARSIEDLVGIGGQADREGWLFWSRS</sequence>
<keyword evidence="1" id="KW-0753">Steroid metabolism</keyword>
<reference evidence="2" key="2">
    <citation type="journal article" date="2023" name="IMA Fungus">
        <title>Comparative genomic study of the Penicillium genus elucidates a diverse pangenome and 15 lateral gene transfer events.</title>
        <authorList>
            <person name="Petersen C."/>
            <person name="Sorensen T."/>
            <person name="Nielsen M.R."/>
            <person name="Sondergaard T.E."/>
            <person name="Sorensen J.L."/>
            <person name="Fitzpatrick D.A."/>
            <person name="Frisvad J.C."/>
            <person name="Nielsen K.L."/>
        </authorList>
    </citation>
    <scope>NUCLEOTIDE SEQUENCE</scope>
    <source>
        <strain evidence="2">IBT 34128</strain>
    </source>
</reference>
<name>A0A9W9K7P8_9EURO</name>
<proteinExistence type="predicted"/>
<protein>
    <submittedName>
        <fullName evidence="2">Uncharacterized protein</fullName>
    </submittedName>
</protein>
<evidence type="ECO:0000313" key="2">
    <source>
        <dbReference type="EMBL" id="KAJ5095910.1"/>
    </source>
</evidence>
<dbReference type="OrthoDB" id="1652964at2759"/>
<keyword evidence="1" id="KW-0443">Lipid metabolism</keyword>
<dbReference type="SUPFAM" id="SSF55060">
    <property type="entry name" value="GHMP Kinase, C-terminal domain"/>
    <property type="match status" value="1"/>
</dbReference>
<dbReference type="Proteomes" id="UP001141434">
    <property type="component" value="Unassembled WGS sequence"/>
</dbReference>
<gene>
    <name evidence="2" type="ORF">NUU61_005266</name>
</gene>
<dbReference type="EMBL" id="JAPMSZ010000007">
    <property type="protein sequence ID" value="KAJ5095910.1"/>
    <property type="molecule type" value="Genomic_DNA"/>
</dbReference>
<dbReference type="GeneID" id="81395016"/>